<evidence type="ECO:0000259" key="2">
    <source>
        <dbReference type="Pfam" id="PF25778"/>
    </source>
</evidence>
<dbReference type="EMBL" id="LR134289">
    <property type="protein sequence ID" value="VEE05449.1"/>
    <property type="molecule type" value="Genomic_DNA"/>
</dbReference>
<feature type="domain" description="DUF7948" evidence="2">
    <location>
        <begin position="75"/>
        <end position="308"/>
    </location>
</feature>
<dbReference type="InterPro" id="IPR026341">
    <property type="entry name" value="T9SS_type_B"/>
</dbReference>
<evidence type="ECO:0000313" key="3">
    <source>
        <dbReference type="EMBL" id="VEE05449.1"/>
    </source>
</evidence>
<dbReference type="NCBIfam" id="TIGR04131">
    <property type="entry name" value="Bac_Flav_CTERM"/>
    <property type="match status" value="1"/>
</dbReference>
<organism evidence="3 4">
    <name type="scientific">Chryseobacterium gleum</name>
    <name type="common">Flavobacterium gleum</name>
    <dbReference type="NCBI Taxonomy" id="250"/>
    <lineage>
        <taxon>Bacteria</taxon>
        <taxon>Pseudomonadati</taxon>
        <taxon>Bacteroidota</taxon>
        <taxon>Flavobacteriia</taxon>
        <taxon>Flavobacteriales</taxon>
        <taxon>Weeksellaceae</taxon>
        <taxon>Chryseobacterium group</taxon>
        <taxon>Chryseobacterium</taxon>
    </lineage>
</organism>
<gene>
    <name evidence="3" type="ORF">NCTC11432_01029</name>
</gene>
<dbReference type="PANTHER" id="PTHR35580">
    <property type="entry name" value="CELL SURFACE GLYCOPROTEIN (S-LAYER PROTEIN)-LIKE PROTEIN"/>
    <property type="match status" value="1"/>
</dbReference>
<reference evidence="3 4" key="1">
    <citation type="submission" date="2018-12" db="EMBL/GenBank/DDBJ databases">
        <authorList>
            <consortium name="Pathogen Informatics"/>
        </authorList>
    </citation>
    <scope>NUCLEOTIDE SEQUENCE [LARGE SCALE GENOMIC DNA]</scope>
    <source>
        <strain evidence="3 4">NCTC11432</strain>
    </source>
</reference>
<evidence type="ECO:0000313" key="4">
    <source>
        <dbReference type="Proteomes" id="UP000279227"/>
    </source>
</evidence>
<dbReference type="Pfam" id="PF13585">
    <property type="entry name" value="CHU_C"/>
    <property type="match status" value="1"/>
</dbReference>
<dbReference type="STRING" id="525257.HMPREF0204_13446"/>
<evidence type="ECO:0000256" key="1">
    <source>
        <dbReference type="SAM" id="Phobius"/>
    </source>
</evidence>
<feature type="transmembrane region" description="Helical" evidence="1">
    <location>
        <begin position="20"/>
        <end position="38"/>
    </location>
</feature>
<protein>
    <submittedName>
        <fullName evidence="3">Gliding motility-associated C-terminal domain</fullName>
    </submittedName>
</protein>
<dbReference type="InterPro" id="IPR013783">
    <property type="entry name" value="Ig-like_fold"/>
</dbReference>
<dbReference type="Gene3D" id="2.60.40.10">
    <property type="entry name" value="Immunoglobulins"/>
    <property type="match status" value="2"/>
</dbReference>
<keyword evidence="1" id="KW-0472">Membrane</keyword>
<keyword evidence="1" id="KW-0812">Transmembrane</keyword>
<sequence length="1347" mass="147375">MTKLLNKKIKQKSHDIRHILLLKFTITYYLIRSLFLYLCRKINNPMKKILSLFSILSIAILFSQKKISKNNFYHFYENRGQIIDQNGKENNDVKYLFHSNGLNVQLHSNGFSYDIYETKKTLNPDFSKKTKNTVPTPTSSDIDQYIYEKLTHRIDIELINSNKKVTILPEGKSPDYENYYNLPENSKGITNVHRYQKISYKNIYPHIDLVFFKPNDTLKPIEYNFIINPGGKISDIKMKFNGAPTLIKDGKLAMNVRFGEMHENIPNSWILGNTKTSIDVSFKDLGDQTFGFNTPLNTSDKIMVIDPVPTRIWGSYAGGFGDDYGRIKTDIESTGYLFGTTNSTTNFATSGTYQQNVAGGLDAFLMKLTKNGQKLWGTYYGFGMTDVFGDVDFDESFNIYAGGRVQRGPYNENIILVKFNSNGGLAFQKEFVSTRQSELYSVSYNQNHVYIGGHSFSSDFPTVNAMQPAKSTPIGYTDGILASLNSTSGSVDWATYLGSSDGSTSVFQIFSSNNNLEIIGATQSSTIPMVNAFQPVKGGESDGLYIQLSKSGNTILRSSYYGNAGSELIWKARIVNNTLILPGKYSTSAFPLGQPGIWRVNLANNTITKNYFNFTGEPQLLAYPDVSGNVFFTGLHSSGQPDISTPGAYMGMPGMYISSFLIKYNQNDVKEWGTYYTGNGATQQSEVTKDNDGAIYLAGMSGGNTSGIATPGTFQQSPGGGNDIFIAKFQDCTSTAVVTSNSPVCPNGMLQLNATGGTVYNWTGPNGFTSNQQNPAIPNATAANAGAYTCQVSGSGACDGTFTVNVVVGDNIAPIPNITTLADITGDCHTTITGFPTATDNCAGTVTATTTDPLSYSTPGNYIIHWTYNDGNGNTTTQNQNVMVSSPALPVTTSTQQTFCATNTPKISDIQITGQNIKWYDATGNILSAATALIDGQTYYASQTINGCESNKTAVQVTINNTPKPTANVNQDFCASANPTIEKIVVTGTSLKFYNAAGNVIPITTPLVNGQTYFVTQTLNNCESEKLAITVTLSTDNVPAKDITQVQCNTTTSNFMVINLHSFEGSIINNPGSYIFTYTDTAGNPISNPSAYILNIGTTLIHVRVATPDGCFKVIRLNLTLNPKPIVQLPATLDFCEGKSVVLDAGPGFKSYEWNTGATTQTITVTTPGTYTVKVTNIFGCENTGSTQVSYSVLAHIVSVNITNNTATVILSQSGNYEFSLNNFTWQDSNIFTNLNMGEYTVYVKTKSGCIIGQKSFSIFNIPNAISPNGDGINDTWRIAGLENYPGTEVSLYDRRGVTIYREIIKSKPFQWDGKYESHPISTGNYWYTIKVSDGRIYNGWLLIKNR</sequence>
<dbReference type="PANTHER" id="PTHR35580:SF1">
    <property type="entry name" value="PHYTASE-LIKE DOMAIN-CONTAINING PROTEIN"/>
    <property type="match status" value="1"/>
</dbReference>
<name>A0A3S4R035_CHRGE</name>
<dbReference type="Proteomes" id="UP000279227">
    <property type="component" value="Chromosome"/>
</dbReference>
<dbReference type="KEGG" id="cgle:NCTC11432_01029"/>
<accession>A0A3S4R035</accession>
<dbReference type="InterPro" id="IPR057708">
    <property type="entry name" value="DUF7948"/>
</dbReference>
<dbReference type="InterPro" id="IPR052918">
    <property type="entry name" value="Motility_Chemotaxis_Reg"/>
</dbReference>
<proteinExistence type="predicted"/>
<dbReference type="Pfam" id="PF25778">
    <property type="entry name" value="DUF7948"/>
    <property type="match status" value="1"/>
</dbReference>
<keyword evidence="1" id="KW-1133">Transmembrane helix</keyword>